<evidence type="ECO:0000256" key="3">
    <source>
        <dbReference type="SAM" id="MobiDB-lite"/>
    </source>
</evidence>
<dbReference type="RefSeq" id="WP_270084400.1">
    <property type="nucleotide sequence ID" value="NZ_CP115300.1"/>
</dbReference>
<dbReference type="Proteomes" id="UP001212326">
    <property type="component" value="Chromosome"/>
</dbReference>
<name>A0ABY7P9E0_9ACTN</name>
<keyword evidence="6" id="KW-0378">Hydrolase</keyword>
<evidence type="ECO:0000256" key="1">
    <source>
        <dbReference type="ARBA" id="ARBA00022741"/>
    </source>
</evidence>
<dbReference type="EMBL" id="CP115300">
    <property type="protein sequence ID" value="WBO66997.1"/>
    <property type="molecule type" value="Genomic_DNA"/>
</dbReference>
<dbReference type="SMART" id="SM00487">
    <property type="entry name" value="DEXDc"/>
    <property type="match status" value="1"/>
</dbReference>
<evidence type="ECO:0000313" key="6">
    <source>
        <dbReference type="EMBL" id="WBO66997.1"/>
    </source>
</evidence>
<keyword evidence="1" id="KW-0547">Nucleotide-binding</keyword>
<dbReference type="InterPro" id="IPR018973">
    <property type="entry name" value="MZB"/>
</dbReference>
<dbReference type="Pfam" id="PF00270">
    <property type="entry name" value="DEAD"/>
    <property type="match status" value="1"/>
</dbReference>
<dbReference type="InterPro" id="IPR001650">
    <property type="entry name" value="Helicase_C-like"/>
</dbReference>
<feature type="region of interest" description="Disordered" evidence="3">
    <location>
        <begin position="476"/>
        <end position="507"/>
    </location>
</feature>
<dbReference type="Gene3D" id="3.40.50.300">
    <property type="entry name" value="P-loop containing nucleotide triphosphate hydrolases"/>
    <property type="match status" value="2"/>
</dbReference>
<dbReference type="GO" id="GO:0004386">
    <property type="term" value="F:helicase activity"/>
    <property type="evidence" value="ECO:0007669"/>
    <property type="project" value="UniProtKB-KW"/>
</dbReference>
<dbReference type="PANTHER" id="PTHR47957">
    <property type="entry name" value="ATP-DEPENDENT HELICASE HRQ1"/>
    <property type="match status" value="1"/>
</dbReference>
<dbReference type="Pfam" id="PF09369">
    <property type="entry name" value="MZB"/>
    <property type="match status" value="1"/>
</dbReference>
<dbReference type="InterPro" id="IPR011545">
    <property type="entry name" value="DEAD/DEAH_box_helicase_dom"/>
</dbReference>
<dbReference type="PROSITE" id="PS51192">
    <property type="entry name" value="HELICASE_ATP_BIND_1"/>
    <property type="match status" value="1"/>
</dbReference>
<gene>
    <name evidence="6" type="ORF">O1G22_31400</name>
</gene>
<dbReference type="PANTHER" id="PTHR47957:SF3">
    <property type="entry name" value="ATP-DEPENDENT HELICASE HRQ1"/>
    <property type="match status" value="1"/>
</dbReference>
<dbReference type="InterPro" id="IPR027417">
    <property type="entry name" value="P-loop_NTPase"/>
</dbReference>
<feature type="domain" description="Helicase C-terminal" evidence="5">
    <location>
        <begin position="1027"/>
        <end position="1184"/>
    </location>
</feature>
<dbReference type="SUPFAM" id="SSF52540">
    <property type="entry name" value="P-loop containing nucleoside triphosphate hydrolases"/>
    <property type="match status" value="2"/>
</dbReference>
<sequence length="2300" mass="251676">MRPTLAAAQVRGSLTQYLTTTYALTDSVTRAALERFLSHPETGIFRGPYLRIRTPFHTADDGWRQHLEWTPGFPPYRHQAKAWERLSTLRGPAAPTLITTGTGSGKTESFLVPVLDHCRRQKAEGRGGVKAVLLYPMNALATDQAGRIGEYLAHPELAQVTAGLYIGDRPDTDFRRVMTRREEMRVSPPDVLITNYKMLDLLLQRGEDRPLWEGADITYVVLDEFHTYDGAQGTDVAMLLRRLAKATGKDRPGRPLGGICPVATSATLGENVSGSQQGGILDVAGQVFGVPFAADAVIGEERMTAGQFTGEVDYELPEPPSPKEVIECSGGPGVEARPDLLDLDGLAERLLGRRGLDAFQLGRLLKRHDFTHGVLSLLDGEPLSEWELRDRMSRFGYAWGRTARENPRLALQALARFVALLSAARDPDSGEKRPRPLLHIEAHLWVRPVTRVLRGVGPNPEFRWYEDDRTAARRAALAAAPAGAEGEDAERSSGGWPSGDARRAQAQPGADTAVRPAAVHLPAVYCRTCGRSGWAALSPEADPQQLVMAQDRVWRAGVGRDKRRIRYFIAATAAERDEALDALTGARPSSGRGSGVDPLSVVVLDGAQGRYRLPTAADREELQDGWFALAITDKKSADRAAVDDRCPACNTDNGIRFLGTSLAALASATVTQLFTGGDIALVPEERKTLLFNDSTQDAAHRAGYVANASYKFSLRSLLAHTLADSPLPLALNDLIGNVLDAVDDPQALTAVVPPDLHDEPGVDRLLSGRGTGDARTWKLIGERLAFATVMEFGLRSRQGRTLELTRTVAAEVALRDPEKVALLARDLHLTLPGQLVAVGDLPTPDRYLAFVRGLLERIRLRGGIRHRWLDPWMRDAGVTRFKVWGGRPDGMPAFPDGVAAPRFLLDAPKERSTFDTATGRLGWYQDWTRRCLGLDANGANEYLRRLLPVLAEDGVLAVRTAQDRATRVYGLQPGHVEVRLLDDAVVNKAFVSCPDCGWEQVVPPERKTRWYGHPCPRYRCKGVLRPPQDDVTLSLTGSSGGFGGSRERDYQNDYYRRLYLTGGTFRVVTAEHTGMLTRPQRERVERTFRDGTHYTDPNVLSCTPTLELGIDIGDLSAVLLGSLPKGPANYVQRAGRAGRRTGNALVVAFGGRRARDLYYLDEPREMIAGDIVPPGCYLSAVEILRRQYTAHLLDLAARGALATADGERLQPAPRLVSALFGTTGWCQDLADAALTHGAALVEDFLGLFPAAGPDGTGVTEHAAEELRAYATGGIVRSLQEAEEDWTSRREELRRRIAAIDTAMDGLVRSDPEQDREYRELLAERRTTGDLLRELSQAGAHGALVDLGLLPNYSLTDTTTQLEATLYWTEQETEGDSEAAGTKKTYRSEVRDYERSRRLALAELAPGNSFYVNGYRHVVRALDIGSPERRAWSVWRLCPACGYVRTENAKADTSPCPRCGGREIADAGCVQYVLEPRRVIARDKRDDARVRDDKDERDRRRYAMLTTVDIDPVHLASGSWRHDTAVFGVDFTRRAVVRTLNLGLDRQDGSSTVPLAGDDVRINPFYVCTGCGGTTADGRPVVDQPHDALTESLAASSRASAHHLLWCPRRKTRAAGGGQGKGEDIPLLLAHELVTEAVRILLPASVARARERLASFTAALFVGIAARYGGDPDHIDIAAASMPDGGDADWPRRFLVVYDRLPGGTGYLHRLASADGFREVLLKARETIESCACIEKGMDGCHRCLLRRVPAGDYDRVSRNEVRQMLDELLGETGELWKTSPVVATHTIPLERQAESDLEVMFIDTLREWARRPGSRASADAYTTTAGTYSLDLRLTGPAGTTLSWRVSQQRALDGTRPDVLFERLDAPGPRLALYLDGFEFHATARHNRLADDAAKRTRLRADGLRVFQLTYYDVKEWRTRVYNTGTVPPGPADPVWQPYGEQGRRQARDYYAKVRRGLPGELAETVWVNPAETLLTYLRSPEGDVWLARAEAAVAGLTGARPESAAVSGDAVGAQVTAALQGAPLSGAGGPLRVLSAVDRSDCRVVAVADGRRKPPSWTALTILDDTPSALTGSQAHKERWRAWLYWSNLLQFLEHGGGDSAQLTTSRLDGFSPDGLAVTGGSGWLASTRVDLGAVIGVPTPTEHLVREQDGENALPAVDSEQSVEQARPSAATGSGWDTVLEYLDPDEPGLQLLAVSLATRGVPAPVDGFELDEHGWMAELAWPEQKIGVVLAPQTGEAEPDYEAQDRDRAFGAAGWDVRPATDWTAEELARRLVVQPSMPAEHRDQRSNGTTLGEPHR</sequence>
<evidence type="ECO:0000313" key="7">
    <source>
        <dbReference type="Proteomes" id="UP001212326"/>
    </source>
</evidence>
<evidence type="ECO:0000259" key="5">
    <source>
        <dbReference type="PROSITE" id="PS51194"/>
    </source>
</evidence>
<protein>
    <submittedName>
        <fullName evidence="6">DEAD/DEAH box helicase</fullName>
    </submittedName>
</protein>
<organism evidence="6 7">
    <name type="scientific">Streptomyces camelliae</name>
    <dbReference type="NCBI Taxonomy" id="3004093"/>
    <lineage>
        <taxon>Bacteria</taxon>
        <taxon>Bacillati</taxon>
        <taxon>Actinomycetota</taxon>
        <taxon>Actinomycetes</taxon>
        <taxon>Kitasatosporales</taxon>
        <taxon>Streptomycetaceae</taxon>
        <taxon>Streptomyces</taxon>
    </lineage>
</organism>
<dbReference type="InterPro" id="IPR014001">
    <property type="entry name" value="Helicase_ATP-bd"/>
</dbReference>
<accession>A0ABY7P9E0</accession>
<reference evidence="6 7" key="1">
    <citation type="submission" date="2022-12" db="EMBL/GenBank/DDBJ databases">
        <authorList>
            <person name="Mo P."/>
        </authorList>
    </citation>
    <scope>NUCLEOTIDE SEQUENCE [LARGE SCALE GENOMIC DNA]</scope>
    <source>
        <strain evidence="6 7">HUAS 2-6</strain>
    </source>
</reference>
<evidence type="ECO:0000259" key="4">
    <source>
        <dbReference type="PROSITE" id="PS51192"/>
    </source>
</evidence>
<keyword evidence="2" id="KW-0067">ATP-binding</keyword>
<proteinExistence type="predicted"/>
<keyword evidence="6" id="KW-0347">Helicase</keyword>
<dbReference type="SMART" id="SM00490">
    <property type="entry name" value="HELICc"/>
    <property type="match status" value="1"/>
</dbReference>
<keyword evidence="7" id="KW-1185">Reference proteome</keyword>
<dbReference type="PROSITE" id="PS51194">
    <property type="entry name" value="HELICASE_CTER"/>
    <property type="match status" value="1"/>
</dbReference>
<feature type="region of interest" description="Disordered" evidence="3">
    <location>
        <begin position="2277"/>
        <end position="2300"/>
    </location>
</feature>
<feature type="region of interest" description="Disordered" evidence="3">
    <location>
        <begin position="2154"/>
        <end position="2174"/>
    </location>
</feature>
<feature type="domain" description="Helicase ATP-binding" evidence="4">
    <location>
        <begin position="87"/>
        <end position="286"/>
    </location>
</feature>
<dbReference type="Pfam" id="PF00271">
    <property type="entry name" value="Helicase_C"/>
    <property type="match status" value="1"/>
</dbReference>
<evidence type="ECO:0000256" key="2">
    <source>
        <dbReference type="ARBA" id="ARBA00022840"/>
    </source>
</evidence>